<accession>A0ABY3PND1</accession>
<dbReference type="InterPro" id="IPR019127">
    <property type="entry name" value="Exosortase"/>
</dbReference>
<feature type="transmembrane region" description="Helical" evidence="8">
    <location>
        <begin position="222"/>
        <end position="249"/>
    </location>
</feature>
<evidence type="ECO:0000313" key="9">
    <source>
        <dbReference type="EMBL" id="UFP94912.1"/>
    </source>
</evidence>
<evidence type="ECO:0000256" key="1">
    <source>
        <dbReference type="ARBA" id="ARBA00004651"/>
    </source>
</evidence>
<dbReference type="InterPro" id="IPR026392">
    <property type="entry name" value="Exo/Archaeosortase_dom"/>
</dbReference>
<evidence type="ECO:0000256" key="5">
    <source>
        <dbReference type="ARBA" id="ARBA00022801"/>
    </source>
</evidence>
<proteinExistence type="predicted"/>
<evidence type="ECO:0000313" key="10">
    <source>
        <dbReference type="Proteomes" id="UP001054846"/>
    </source>
</evidence>
<evidence type="ECO:0000256" key="3">
    <source>
        <dbReference type="ARBA" id="ARBA00022670"/>
    </source>
</evidence>
<dbReference type="EMBL" id="CP063845">
    <property type="protein sequence ID" value="UFP94912.1"/>
    <property type="molecule type" value="Genomic_DNA"/>
</dbReference>
<organism evidence="9 10">
    <name type="scientific">Gloeobacter morelensis MG652769</name>
    <dbReference type="NCBI Taxonomy" id="2781736"/>
    <lineage>
        <taxon>Bacteria</taxon>
        <taxon>Bacillati</taxon>
        <taxon>Cyanobacteriota</taxon>
        <taxon>Cyanophyceae</taxon>
        <taxon>Gloeobacterales</taxon>
        <taxon>Gloeobacteraceae</taxon>
        <taxon>Gloeobacter</taxon>
        <taxon>Gloeobacter morelensis</taxon>
    </lineage>
</organism>
<feature type="transmembrane region" description="Helical" evidence="8">
    <location>
        <begin position="94"/>
        <end position="113"/>
    </location>
</feature>
<dbReference type="Pfam" id="PF09721">
    <property type="entry name" value="Exosortase_EpsH"/>
    <property type="match status" value="1"/>
</dbReference>
<feature type="transmembrane region" description="Helical" evidence="8">
    <location>
        <begin position="261"/>
        <end position="282"/>
    </location>
</feature>
<keyword evidence="7 8" id="KW-0472">Membrane</keyword>
<feature type="transmembrane region" description="Helical" evidence="8">
    <location>
        <begin position="148"/>
        <end position="171"/>
    </location>
</feature>
<evidence type="ECO:0000256" key="2">
    <source>
        <dbReference type="ARBA" id="ARBA00022475"/>
    </source>
</evidence>
<evidence type="ECO:0000256" key="4">
    <source>
        <dbReference type="ARBA" id="ARBA00022692"/>
    </source>
</evidence>
<evidence type="ECO:0000256" key="7">
    <source>
        <dbReference type="ARBA" id="ARBA00023136"/>
    </source>
</evidence>
<keyword evidence="3" id="KW-0645">Protease</keyword>
<dbReference type="PROSITE" id="PS51257">
    <property type="entry name" value="PROKAR_LIPOPROTEIN"/>
    <property type="match status" value="1"/>
</dbReference>
<sequence length="294" mass="31271">MTVKNSRPMPLEASLWWLLLAAVGGCFAPVLLACALLWAEGGGLENRAVALVAAGYLLLRNRAMLLEAAVSPVFEAAGLACLLGGLLLVQLPALSVQSLAFCFALAGLALLRWGSAGLARLAKPLIIVTLAMLASGLADSWLPRYTPVVLWLQQLVAGLAAYALWMAGFAVEWQQTVIRLGDTGGVEVNATCSGVRSLLEVGVLATAAIFTLSRRSHRDNGFYLALCAALVIALNAVRVLLLAVASVYWGRPLFDALHEGWGAQLYSGGISAATILFTCWYFRWNPFDTPKTGL</sequence>
<evidence type="ECO:0000256" key="8">
    <source>
        <dbReference type="SAM" id="Phobius"/>
    </source>
</evidence>
<dbReference type="NCBIfam" id="TIGR04178">
    <property type="entry name" value="exo_archaeo"/>
    <property type="match status" value="1"/>
</dbReference>
<name>A0ABY3PND1_9CYAN</name>
<protein>
    <submittedName>
        <fullName evidence="9">Exosortase/archaeosortase family protein</fullName>
    </submittedName>
</protein>
<dbReference type="RefSeq" id="WP_230841978.1">
    <property type="nucleotide sequence ID" value="NZ_CP063845.1"/>
</dbReference>
<evidence type="ECO:0000256" key="6">
    <source>
        <dbReference type="ARBA" id="ARBA00022989"/>
    </source>
</evidence>
<keyword evidence="4 8" id="KW-0812">Transmembrane</keyword>
<reference evidence="9 10" key="1">
    <citation type="journal article" date="2021" name="Genome Biol. Evol.">
        <title>Complete Genome Sequencing of a Novel Gloeobacter Species from a Waterfall Cave in Mexico.</title>
        <authorList>
            <person name="Saw J.H."/>
            <person name="Cardona T."/>
            <person name="Montejano G."/>
        </authorList>
    </citation>
    <scope>NUCLEOTIDE SEQUENCE [LARGE SCALE GENOMIC DNA]</scope>
    <source>
        <strain evidence="9">MG652769</strain>
    </source>
</reference>
<feature type="transmembrane region" description="Helical" evidence="8">
    <location>
        <begin position="15"/>
        <end position="38"/>
    </location>
</feature>
<gene>
    <name evidence="9" type="ORF">ISF26_01290</name>
</gene>
<keyword evidence="6 8" id="KW-1133">Transmembrane helix</keyword>
<feature type="transmembrane region" description="Helical" evidence="8">
    <location>
        <begin position="125"/>
        <end position="142"/>
    </location>
</feature>
<feature type="transmembrane region" description="Helical" evidence="8">
    <location>
        <begin position="65"/>
        <end position="88"/>
    </location>
</feature>
<keyword evidence="2" id="KW-1003">Cell membrane</keyword>
<dbReference type="Proteomes" id="UP001054846">
    <property type="component" value="Chromosome"/>
</dbReference>
<keyword evidence="5" id="KW-0378">Hydrolase</keyword>
<keyword evidence="10" id="KW-1185">Reference proteome</keyword>
<comment type="subcellular location">
    <subcellularLocation>
        <location evidence="1">Cell membrane</location>
        <topology evidence="1">Multi-pass membrane protein</topology>
    </subcellularLocation>
</comment>